<dbReference type="EMBL" id="WAGD01000008">
    <property type="protein sequence ID" value="KAB0884836.1"/>
    <property type="molecule type" value="Genomic_DNA"/>
</dbReference>
<evidence type="ECO:0000313" key="2">
    <source>
        <dbReference type="EMBL" id="PUX16527.1"/>
    </source>
</evidence>
<sequence>MNEIIKKFSASLNDSLITDFRDVVNEGEFAYNYFSHRGGKNQFSPICSCMDWISVSVRYITNFPEFSKDIDVKAMQVYSLISSIDIAVEALQQLHRIIENDHKLVRWPFNEFNHVFSNKIAHLSNKKDDEYFKEVRSIFGAHPTNLCNNGERMFASWPHFHAFNGNDFTVSIYNNIPGKDDIIFGIKIYELLIFLKERYEYLVGLKDAVVAIRDKHYENLIVKIIPKSGNIHEELKVLLSEVVGRGDNDYYRMEVQELIYLFEADVKEAHLLVEANEFKGKLLPVVEEIRCNLQNMTLVDLTTTEGVIFSGLPNYALSYELQKMFTWLHSDKYDPMGNYYIEQLNEFSKGRYCFSITDNECTTLLKLRMMLYSHQ</sequence>
<comment type="caution">
    <text evidence="2">The sequence shown here is derived from an EMBL/GenBank/DDBJ whole genome shotgun (WGS) entry which is preliminary data.</text>
</comment>
<name>A0A2T7AWG4_9ENTR</name>
<dbReference type="AlphaFoldDB" id="A0A2T7AWG4"/>
<gene>
    <name evidence="2" type="ORF">AUN14_05705</name>
    <name evidence="1" type="ORF">FZI19_03300</name>
</gene>
<protein>
    <submittedName>
        <fullName evidence="2">Uncharacterized protein</fullName>
    </submittedName>
</protein>
<dbReference type="Proteomes" id="UP000469927">
    <property type="component" value="Unassembled WGS sequence"/>
</dbReference>
<dbReference type="RefSeq" id="WP_075192667.1">
    <property type="nucleotide sequence ID" value="NZ_JADKNN010000031.1"/>
</dbReference>
<evidence type="ECO:0000313" key="1">
    <source>
        <dbReference type="EMBL" id="KAB0884836.1"/>
    </source>
</evidence>
<keyword evidence="4" id="KW-1185">Reference proteome</keyword>
<organism evidence="2 3">
    <name type="scientific">Cronobacter muytjensii</name>
    <dbReference type="NCBI Taxonomy" id="413501"/>
    <lineage>
        <taxon>Bacteria</taxon>
        <taxon>Pseudomonadati</taxon>
        <taxon>Pseudomonadota</taxon>
        <taxon>Gammaproteobacteria</taxon>
        <taxon>Enterobacterales</taxon>
        <taxon>Enterobacteriaceae</taxon>
        <taxon>Cronobacter</taxon>
    </lineage>
</organism>
<evidence type="ECO:0000313" key="3">
    <source>
        <dbReference type="Proteomes" id="UP000244378"/>
    </source>
</evidence>
<reference evidence="2 3" key="1">
    <citation type="submission" date="2016-12" db="EMBL/GenBank/DDBJ databases">
        <title>Analysis of the Molecular Diversity Among Cronobacter Species Isolated from Filth Flies Using a Pan Genomic DNA Microarray.</title>
        <authorList>
            <person name="Pava-Ripoll M."/>
            <person name="Tall B."/>
            <person name="Farber J."/>
            <person name="Fanning S."/>
            <person name="Lehner A."/>
            <person name="Stephan R."/>
            <person name="Pagotto F."/>
            <person name="Iverson C."/>
            <person name="Ziobro G."/>
            <person name="Miller A."/>
            <person name="Pearson R."/>
            <person name="Yan Q."/>
            <person name="Kim M."/>
            <person name="Jeong S."/>
            <person name="Park J."/>
            <person name="Jun S."/>
            <person name="Choi H."/>
            <person name="Chung T."/>
            <person name="Yoo Y."/>
            <person name="Park E."/>
            <person name="Hwang S."/>
            <person name="Lee B."/>
            <person name="Sathyamoorthy V."/>
            <person name="Carter L."/>
            <person name="Mammel M."/>
            <person name="Jackson S."/>
            <person name="Kothary M."/>
            <person name="Patel I."/>
            <person name="Grim C."/>
            <person name="Gopinath G."/>
            <person name="Gangiredla J."/>
            <person name="Chase H."/>
        </authorList>
    </citation>
    <scope>NUCLEOTIDE SEQUENCE [LARGE SCALE GENOMIC DNA]</scope>
    <source>
        <strain evidence="2 3">MOD1-Md1s</strain>
    </source>
</reference>
<dbReference type="EMBL" id="MSAE01000007">
    <property type="protein sequence ID" value="PUX16527.1"/>
    <property type="molecule type" value="Genomic_DNA"/>
</dbReference>
<dbReference type="OrthoDB" id="6402419at2"/>
<reference evidence="1 4" key="2">
    <citation type="submission" date="2019-08" db="EMBL/GenBank/DDBJ databases">
        <title>Prevalence, distribution, and phylogeny of type two toxin-antitoxin genes possessed by Cronobacter species where C. sakazakii homologs follow sequence type lineages.</title>
        <authorList>
            <person name="Finkelstein S."/>
            <person name="Negrete F."/>
            <person name="Jang H."/>
            <person name="Gopinath G.R."/>
            <person name="Tall B.D."/>
        </authorList>
    </citation>
    <scope>NUCLEOTIDE SEQUENCE [LARGE SCALE GENOMIC DNA]</scope>
    <source>
        <strain evidence="1 4">MOD1_GK1257</strain>
    </source>
</reference>
<proteinExistence type="predicted"/>
<evidence type="ECO:0000313" key="4">
    <source>
        <dbReference type="Proteomes" id="UP000469927"/>
    </source>
</evidence>
<accession>A0A2T7AWG4</accession>
<dbReference type="Proteomes" id="UP000244378">
    <property type="component" value="Unassembled WGS sequence"/>
</dbReference>